<accession>B9M7Y8</accession>
<dbReference type="Proteomes" id="UP000007721">
    <property type="component" value="Chromosome"/>
</dbReference>
<name>B9M7Y8_GEODF</name>
<dbReference type="RefSeq" id="WP_012645175.1">
    <property type="nucleotide sequence ID" value="NC_011979.1"/>
</dbReference>
<feature type="signal peptide" evidence="2">
    <location>
        <begin position="1"/>
        <end position="22"/>
    </location>
</feature>
<evidence type="ECO:0000256" key="2">
    <source>
        <dbReference type="SAM" id="SignalP"/>
    </source>
</evidence>
<evidence type="ECO:0000313" key="4">
    <source>
        <dbReference type="Proteomes" id="UP000007721"/>
    </source>
</evidence>
<keyword evidence="2" id="KW-0732">Signal</keyword>
<dbReference type="AlphaFoldDB" id="B9M7Y8"/>
<feature type="region of interest" description="Disordered" evidence="1">
    <location>
        <begin position="84"/>
        <end position="105"/>
    </location>
</feature>
<feature type="chain" id="PRO_5002886613" evidence="2">
    <location>
        <begin position="23"/>
        <end position="969"/>
    </location>
</feature>
<dbReference type="KEGG" id="geo:Geob_0069"/>
<sequence>MKRITLLLIIPIVVGFSLAAVAAIGVATVPTKPVIPEVHRSGDDGYFRLQVPLPKDTPAGPMGLGVTVESGDCWLVAAQAQYENKPPADRDDDAEDSPAESATERTFTVTGRYDHGGPIRLTITARTAGESHRPLVKLSFQLPDAPQENPEVRRAWAQQQQISLALADPHGEDSFSHYWNLAIAPRYGLPPNLNEATARFRREPPDLYSVFTGAAAIQESLQLELLGTGPESPAQRNAILKTEAAPEAELPLSSLSGPTIKSHPFQDMLQGRNPQLPPLAAAIPQDHYAVFFADINKEIELADLLDEWGGNLLHQVETSARDFQVRRKVSSQLCLENSQLTRWFGDRVVADMAFTGSDPFLKEGTAFTVLFSLKDRDRFRKQLDKHYAEAVAKRGAVRSPFAIGGHRGVAVVSPDRRVSSCALIVGNTAIVSTSKKEIEKIAAVLAGRLPSLAQAEDFRYMRTIFPQNAKDEDIFIYLSDAHIRNLVGPRSKIVEARRMRCSGNMALIANARLWFKAEKRREPTMKELVDGGYLGEHPTICPDHGDYDIDGHGEPHCSLHNRQGVLTPVDELPLVSVTPLEAARYKAFVENYNRYWTRFFDPIGIRVKMGKDIRIQTCILPLIENSWYDGLAAFSGRSPGTLTESMVLPRTILSLRGHMSTEWLNGLTPLHELSKRGNLPTGWLGDEISLNLCDGQVLFSAGHNALGLMGQEMGRSSLEPLVIGYLGSALNLPTYMSVKVTDSQKAARAIPQLFRALGPRHSRSDDLGVETYSIEDHRGKPLYVAAFNLWVIKLRLYSAVVDDRLVIASRRDIVTELMDAGAKGSAKKVVKQEGNMEMSVYRSAFKQLEETVSLGWQEDLRHACQKNLPLASILLKTIGVPAEGLESTVTGLRGYQPYCPSGGRYMIDDMSGSVTCTVHGNVWQPKQPAAGNRSSKTLSLVNSLERVNARLAFTPEGLMTTVDIRRKGK</sequence>
<keyword evidence="4" id="KW-1185">Reference proteome</keyword>
<reference evidence="3 4" key="1">
    <citation type="submission" date="2009-01" db="EMBL/GenBank/DDBJ databases">
        <title>Complete sequence of Geobacter sp. FRC-32.</title>
        <authorList>
            <consortium name="US DOE Joint Genome Institute"/>
            <person name="Lucas S."/>
            <person name="Copeland A."/>
            <person name="Lapidus A."/>
            <person name="Glavina del Rio T."/>
            <person name="Dalin E."/>
            <person name="Tice H."/>
            <person name="Bruce D."/>
            <person name="Goodwin L."/>
            <person name="Pitluck S."/>
            <person name="Saunders E."/>
            <person name="Brettin T."/>
            <person name="Detter J.C."/>
            <person name="Han C."/>
            <person name="Larimer F."/>
            <person name="Land M."/>
            <person name="Hauser L."/>
            <person name="Kyrpides N."/>
            <person name="Ovchinnikova G."/>
            <person name="Kostka J."/>
            <person name="Richardson P."/>
        </authorList>
    </citation>
    <scope>NUCLEOTIDE SEQUENCE [LARGE SCALE GENOMIC DNA]</scope>
    <source>
        <strain evidence="4">DSM 22248 / JCM 15807 / FRC-32</strain>
    </source>
</reference>
<gene>
    <name evidence="3" type="ordered locus">Geob_0069</name>
</gene>
<proteinExistence type="predicted"/>
<evidence type="ECO:0000313" key="3">
    <source>
        <dbReference type="EMBL" id="ACM18446.1"/>
    </source>
</evidence>
<dbReference type="STRING" id="316067.Geob_0069"/>
<dbReference type="eggNOG" id="ENOG502Z9B3">
    <property type="taxonomic scope" value="Bacteria"/>
</dbReference>
<dbReference type="HOGENOM" id="CLU_306482_0_0_7"/>
<evidence type="ECO:0000256" key="1">
    <source>
        <dbReference type="SAM" id="MobiDB-lite"/>
    </source>
</evidence>
<dbReference type="EMBL" id="CP001390">
    <property type="protein sequence ID" value="ACM18446.1"/>
    <property type="molecule type" value="Genomic_DNA"/>
</dbReference>
<protein>
    <submittedName>
        <fullName evidence="3">Uncharacterized protein</fullName>
    </submittedName>
</protein>
<organism evidence="3 4">
    <name type="scientific">Geotalea daltonii (strain DSM 22248 / JCM 15807 / FRC-32)</name>
    <name type="common">Geobacter daltonii</name>
    <dbReference type="NCBI Taxonomy" id="316067"/>
    <lineage>
        <taxon>Bacteria</taxon>
        <taxon>Pseudomonadati</taxon>
        <taxon>Thermodesulfobacteriota</taxon>
        <taxon>Desulfuromonadia</taxon>
        <taxon>Geobacterales</taxon>
        <taxon>Geobacteraceae</taxon>
        <taxon>Geotalea</taxon>
    </lineage>
</organism>